<dbReference type="GO" id="GO:0005524">
    <property type="term" value="F:ATP binding"/>
    <property type="evidence" value="ECO:0007669"/>
    <property type="project" value="UniProtKB-KW"/>
</dbReference>
<dbReference type="PANTHER" id="PTHR23077">
    <property type="entry name" value="AAA-FAMILY ATPASE"/>
    <property type="match status" value="1"/>
</dbReference>
<dbReference type="Gene3D" id="3.40.50.300">
    <property type="entry name" value="P-loop containing nucleotide triphosphate hydrolases"/>
    <property type="match status" value="2"/>
</dbReference>
<keyword evidence="6" id="KW-1185">Reference proteome</keyword>
<dbReference type="InterPro" id="IPR041569">
    <property type="entry name" value="AAA_lid_3"/>
</dbReference>
<dbReference type="CDD" id="cd19511">
    <property type="entry name" value="RecA-like_CDC48_r2-like"/>
    <property type="match status" value="1"/>
</dbReference>
<keyword evidence="3" id="KW-0067">ATP-binding</keyword>
<accession>A0A6V7H883</accession>
<evidence type="ECO:0000313" key="6">
    <source>
        <dbReference type="Proteomes" id="UP000752696"/>
    </source>
</evidence>
<dbReference type="EMBL" id="CAJDYZ010008751">
    <property type="protein sequence ID" value="CAD1475785.1"/>
    <property type="molecule type" value="Genomic_DNA"/>
</dbReference>
<evidence type="ECO:0000259" key="4">
    <source>
        <dbReference type="SMART" id="SM00382"/>
    </source>
</evidence>
<gene>
    <name evidence="5" type="ORF">MHI_LOCUS594995</name>
</gene>
<dbReference type="GO" id="GO:0005737">
    <property type="term" value="C:cytoplasm"/>
    <property type="evidence" value="ECO:0007669"/>
    <property type="project" value="TreeGrafter"/>
</dbReference>
<evidence type="ECO:0000256" key="2">
    <source>
        <dbReference type="ARBA" id="ARBA00022741"/>
    </source>
</evidence>
<dbReference type="InterPro" id="IPR003593">
    <property type="entry name" value="AAA+_ATPase"/>
</dbReference>
<protein>
    <recommendedName>
        <fullName evidence="4">AAA+ ATPase domain-containing protein</fullName>
    </recommendedName>
</protein>
<sequence length="823" mass="91241">MTSKAKENGRKSISPWMTCVTCQSILTQKDVVVHGTNCPPDFKTWNHDFIYSGVLYSTMETYTPLEQPKNIHVRTFDDMAFISQSALQLCEIAIGDYVLVTAGDNKTVKTAWPTKDKSLTSVSLTKHGNKFSVPFYGKTLIYNVVKIISDDYKNDNLSEQLKQLKMTDEVHNPKFYKALYNTKWTILNEKQEKKHYKRSKFKIQDVGGYDNVIQDIKDILDIGLGQCQSIGDFYISKGILLYGTAGVGKSIIANALISEYDINSTTIYSTDIYSKSLGETEKKLQDIFVEAKTKAPSIILIEEIDSLCPKKSTSSTDHERRVLSQLIALFDDIQNANDNVVILATTSKLDLVDTSLRRPGRIDKEFEIYVPTCSMRAEIFKKMLLKIPNSLSSEEVQNIAFVTHGFVGADLYGLCSQAILNAVKCHQKISTNSDVSLKVTMSNFEHALTVTKPSAMKEVLVEVSNVRWSDIGGQRDLKLKLKQAVEWPLRHPEAFLRMGITPPKGVLMFGPPGCSKTMIAKALATESKVNFLNIKGPELFSKWVGESEKAVREVFRKARQVSPSIVFIDEIDALGSERSSLSSGGSNVHERVLAQLLTELDGVTALGSVTLVAATNRPDKIDKALLRPGRLDRIIYVALPDYETRQEIFDIKLRNMPIAEDVQIQDLVDLTEGYSGAEIQAICHEAAMKALEENLNANIITKEHFKAALAIITPRTPASCGYCPPMDPQCPPCSTSCPPQPICYYTYPAPACKLEPKSNCCPPMSVTCMPTPSLLFCPFVRPPCTDRIISAPIPKPVSASYEAGSVLRAPVTTGGLFYIGTIR</sequence>
<keyword evidence="2" id="KW-0547">Nucleotide-binding</keyword>
<evidence type="ECO:0000256" key="3">
    <source>
        <dbReference type="ARBA" id="ARBA00022840"/>
    </source>
</evidence>
<dbReference type="FunFam" id="3.40.50.300:FF:000661">
    <property type="entry name" value="calmodulin-interacting protein 111 isoform X1"/>
    <property type="match status" value="1"/>
</dbReference>
<dbReference type="Gene3D" id="1.10.8.60">
    <property type="match status" value="2"/>
</dbReference>
<dbReference type="Pfam" id="PF00004">
    <property type="entry name" value="AAA"/>
    <property type="match status" value="2"/>
</dbReference>
<dbReference type="GO" id="GO:0016887">
    <property type="term" value="F:ATP hydrolysis activity"/>
    <property type="evidence" value="ECO:0007669"/>
    <property type="project" value="InterPro"/>
</dbReference>
<feature type="domain" description="AAA+ ATPase" evidence="4">
    <location>
        <begin position="235"/>
        <end position="372"/>
    </location>
</feature>
<organism evidence="5 6">
    <name type="scientific">Heterotrigona itama</name>
    <dbReference type="NCBI Taxonomy" id="395501"/>
    <lineage>
        <taxon>Eukaryota</taxon>
        <taxon>Metazoa</taxon>
        <taxon>Ecdysozoa</taxon>
        <taxon>Arthropoda</taxon>
        <taxon>Hexapoda</taxon>
        <taxon>Insecta</taxon>
        <taxon>Pterygota</taxon>
        <taxon>Neoptera</taxon>
        <taxon>Endopterygota</taxon>
        <taxon>Hymenoptera</taxon>
        <taxon>Apocrita</taxon>
        <taxon>Aculeata</taxon>
        <taxon>Apoidea</taxon>
        <taxon>Anthophila</taxon>
        <taxon>Apidae</taxon>
        <taxon>Heterotrigona</taxon>
    </lineage>
</organism>
<dbReference type="AlphaFoldDB" id="A0A6V7H883"/>
<dbReference type="SMART" id="SM00382">
    <property type="entry name" value="AAA"/>
    <property type="match status" value="2"/>
</dbReference>
<comment type="caution">
    <text evidence="5">The sequence shown here is derived from an EMBL/GenBank/DDBJ whole genome shotgun (WGS) entry which is preliminary data.</text>
</comment>
<dbReference type="InterPro" id="IPR003960">
    <property type="entry name" value="ATPase_AAA_CS"/>
</dbReference>
<dbReference type="InterPro" id="IPR003959">
    <property type="entry name" value="ATPase_AAA_core"/>
</dbReference>
<dbReference type="FunFam" id="1.10.8.60:FF:000069">
    <property type="entry name" value="spermatogenesis-associated protein 5 isoform X1"/>
    <property type="match status" value="1"/>
</dbReference>
<dbReference type="InterPro" id="IPR050168">
    <property type="entry name" value="AAA_ATPase_domain"/>
</dbReference>
<proteinExistence type="predicted"/>
<dbReference type="SUPFAM" id="SSF52540">
    <property type="entry name" value="P-loop containing nucleoside triphosphate hydrolases"/>
    <property type="match status" value="2"/>
</dbReference>
<feature type="domain" description="AAA+ ATPase" evidence="4">
    <location>
        <begin position="502"/>
        <end position="641"/>
    </location>
</feature>
<dbReference type="Pfam" id="PF17862">
    <property type="entry name" value="AAA_lid_3"/>
    <property type="match status" value="2"/>
</dbReference>
<keyword evidence="1" id="KW-0677">Repeat</keyword>
<evidence type="ECO:0000313" key="5">
    <source>
        <dbReference type="EMBL" id="CAD1475785.1"/>
    </source>
</evidence>
<dbReference type="OrthoDB" id="27435at2759"/>
<dbReference type="InterPro" id="IPR027417">
    <property type="entry name" value="P-loop_NTPase"/>
</dbReference>
<dbReference type="FunFam" id="3.40.50.300:FF:000061">
    <property type="entry name" value="ATPase family, AAA domain-containing 2"/>
    <property type="match status" value="1"/>
</dbReference>
<name>A0A6V7H883_9HYME</name>
<evidence type="ECO:0000256" key="1">
    <source>
        <dbReference type="ARBA" id="ARBA00022737"/>
    </source>
</evidence>
<reference evidence="5" key="1">
    <citation type="submission" date="2020-07" db="EMBL/GenBank/DDBJ databases">
        <authorList>
            <person name="Nazaruddin N."/>
        </authorList>
    </citation>
    <scope>NUCLEOTIDE SEQUENCE</scope>
</reference>
<dbReference type="PROSITE" id="PS00674">
    <property type="entry name" value="AAA"/>
    <property type="match status" value="2"/>
</dbReference>
<dbReference type="Proteomes" id="UP000752696">
    <property type="component" value="Unassembled WGS sequence"/>
</dbReference>
<dbReference type="PANTHER" id="PTHR23077:SF27">
    <property type="entry name" value="ATPASE FAMILY GENE 2 PROTEIN HOMOLOG A"/>
    <property type="match status" value="1"/>
</dbReference>